<reference evidence="1 2" key="1">
    <citation type="submission" date="2016-09" db="EMBL/GenBank/DDBJ databases">
        <authorList>
            <person name="Capua I."/>
            <person name="De Benedictis P."/>
            <person name="Joannis T."/>
            <person name="Lombin L.H."/>
            <person name="Cattoli G."/>
        </authorList>
    </citation>
    <scope>NUCLEOTIDE SEQUENCE [LARGE SCALE GENOMIC DNA]</scope>
    <source>
        <strain evidence="1 2">ISLP-3</strain>
    </source>
</reference>
<dbReference type="STRING" id="1814289.SAMN05216410_2226"/>
<gene>
    <name evidence="1" type="ORF">SAMN05216410_2226</name>
</gene>
<sequence length="202" mass="20795">MSLALLPGVTGRHDVFADRRGELVGLLRQALEKCLTPGSTVTVVAPALVSRTTTTAQPDLGAIGYAAPQDLAGEPVLPHETGLPCELPRTYEPPRSYETALHVTASAAVTLLRLAGWAGGITTHEIGAGRAVLARTLTAPDTAPDSMGGLPMGTVSHLVVFACATPDGALPAGASEVLAEAERQAHALHREVVTALKTSELS</sequence>
<evidence type="ECO:0000313" key="1">
    <source>
        <dbReference type="EMBL" id="SDC70995.1"/>
    </source>
</evidence>
<keyword evidence="2" id="KW-1185">Reference proteome</keyword>
<accession>A0A1G6NV12</accession>
<dbReference type="Proteomes" id="UP000199039">
    <property type="component" value="Unassembled WGS sequence"/>
</dbReference>
<proteinExistence type="predicted"/>
<organism evidence="1 2">
    <name type="scientific">Sanguibacter gelidistatuariae</name>
    <dbReference type="NCBI Taxonomy" id="1814289"/>
    <lineage>
        <taxon>Bacteria</taxon>
        <taxon>Bacillati</taxon>
        <taxon>Actinomycetota</taxon>
        <taxon>Actinomycetes</taxon>
        <taxon>Micrococcales</taxon>
        <taxon>Sanguibacteraceae</taxon>
        <taxon>Sanguibacter</taxon>
    </lineage>
</organism>
<name>A0A1G6NV12_9MICO</name>
<dbReference type="OrthoDB" id="9846841at2"/>
<evidence type="ECO:0000313" key="2">
    <source>
        <dbReference type="Proteomes" id="UP000199039"/>
    </source>
</evidence>
<dbReference type="AlphaFoldDB" id="A0A1G6NV12"/>
<dbReference type="RefSeq" id="WP_093183151.1">
    <property type="nucleotide sequence ID" value="NZ_FMYH01000003.1"/>
</dbReference>
<dbReference type="EMBL" id="FMYH01000003">
    <property type="protein sequence ID" value="SDC70995.1"/>
    <property type="molecule type" value="Genomic_DNA"/>
</dbReference>
<protein>
    <submittedName>
        <fullName evidence="1">Uncharacterized protein</fullName>
    </submittedName>
</protein>